<evidence type="ECO:0000313" key="4">
    <source>
        <dbReference type="EMBL" id="NKY31912.1"/>
    </source>
</evidence>
<dbReference type="Gene3D" id="3.40.50.880">
    <property type="match status" value="1"/>
</dbReference>
<proteinExistence type="predicted"/>
<keyword evidence="2" id="KW-0804">Transcription</keyword>
<dbReference type="GO" id="GO:0003700">
    <property type="term" value="F:DNA-binding transcription factor activity"/>
    <property type="evidence" value="ECO:0007669"/>
    <property type="project" value="InterPro"/>
</dbReference>
<evidence type="ECO:0000313" key="5">
    <source>
        <dbReference type="Proteomes" id="UP000565715"/>
    </source>
</evidence>
<dbReference type="PANTHER" id="PTHR43130">
    <property type="entry name" value="ARAC-FAMILY TRANSCRIPTIONAL REGULATOR"/>
    <property type="match status" value="1"/>
</dbReference>
<dbReference type="SUPFAM" id="SSF52317">
    <property type="entry name" value="Class I glutamine amidotransferase-like"/>
    <property type="match status" value="1"/>
</dbReference>
<dbReference type="AlphaFoldDB" id="A0A846X7J3"/>
<keyword evidence="5" id="KW-1185">Reference proteome</keyword>
<gene>
    <name evidence="4" type="ORF">HGA13_02315</name>
</gene>
<dbReference type="EMBL" id="JAAXOO010000001">
    <property type="protein sequence ID" value="NKY31912.1"/>
    <property type="molecule type" value="Genomic_DNA"/>
</dbReference>
<comment type="caution">
    <text evidence="4">The sequence shown here is derived from an EMBL/GenBank/DDBJ whole genome shotgun (WGS) entry which is preliminary data.</text>
</comment>
<dbReference type="PANTHER" id="PTHR43130:SF3">
    <property type="entry name" value="HTH-TYPE TRANSCRIPTIONAL REGULATOR RV1931C"/>
    <property type="match status" value="1"/>
</dbReference>
<dbReference type="CDD" id="cd03137">
    <property type="entry name" value="GATase1_AraC_1"/>
    <property type="match status" value="1"/>
</dbReference>
<dbReference type="PROSITE" id="PS01124">
    <property type="entry name" value="HTH_ARAC_FAMILY_2"/>
    <property type="match status" value="1"/>
</dbReference>
<evidence type="ECO:0000256" key="1">
    <source>
        <dbReference type="ARBA" id="ARBA00023015"/>
    </source>
</evidence>
<evidence type="ECO:0000256" key="2">
    <source>
        <dbReference type="ARBA" id="ARBA00023163"/>
    </source>
</evidence>
<dbReference type="InterPro" id="IPR018060">
    <property type="entry name" value="HTH_AraC"/>
</dbReference>
<dbReference type="SUPFAM" id="SSF46689">
    <property type="entry name" value="Homeodomain-like"/>
    <property type="match status" value="2"/>
</dbReference>
<dbReference type="Gene3D" id="1.10.10.60">
    <property type="entry name" value="Homeodomain-like"/>
    <property type="match status" value="1"/>
</dbReference>
<name>A0A846X7J3_9NOCA</name>
<keyword evidence="1" id="KW-0805">Transcription regulation</keyword>
<organism evidence="4 5">
    <name type="scientific">Nocardia speluncae</name>
    <dbReference type="NCBI Taxonomy" id="419477"/>
    <lineage>
        <taxon>Bacteria</taxon>
        <taxon>Bacillati</taxon>
        <taxon>Actinomycetota</taxon>
        <taxon>Actinomycetes</taxon>
        <taxon>Mycobacteriales</taxon>
        <taxon>Nocardiaceae</taxon>
        <taxon>Nocardia</taxon>
    </lineage>
</organism>
<dbReference type="GO" id="GO:0043565">
    <property type="term" value="F:sequence-specific DNA binding"/>
    <property type="evidence" value="ECO:0007669"/>
    <property type="project" value="InterPro"/>
</dbReference>
<feature type="domain" description="HTH araC/xylS-type" evidence="3">
    <location>
        <begin position="237"/>
        <end position="335"/>
    </location>
</feature>
<dbReference type="Proteomes" id="UP000565715">
    <property type="component" value="Unassembled WGS sequence"/>
</dbReference>
<dbReference type="SMART" id="SM00342">
    <property type="entry name" value="HTH_ARAC"/>
    <property type="match status" value="1"/>
</dbReference>
<evidence type="ECO:0000259" key="3">
    <source>
        <dbReference type="PROSITE" id="PS01124"/>
    </source>
</evidence>
<dbReference type="InterPro" id="IPR029062">
    <property type="entry name" value="Class_I_gatase-like"/>
</dbReference>
<sequence length="345" mass="37246">MARSDRNLSWTPSRPAETIGIMKRIVAVVHDGFQLLDLAGPADVFDAANRVLRSRAYSVETTAPHSGPVATSNGVSVCAQSEEELPAGQIDTLLVVGGSAPLHNPIDPALVDIVTALAERANRVASVCTGAFILAAGGLLARKRVTTHWLVTDRLAGNHPDLEVEPEAIFVQSGNIWTSAGVTTGIDLALALVADDYGHDIARQVASGLVVYLQRPGGQSQFSTILRAKRPASDALRELQAYIDANPAADLGIAALAARVGMSPRHFTRVFTAELGIAPGRYVERSRADTARRLLETTEATQEWIARESGIGSTVTLYRVFRRHWYVSPGDYRRKFRTHIRPTNA</sequence>
<reference evidence="4 5" key="1">
    <citation type="submission" date="2020-04" db="EMBL/GenBank/DDBJ databases">
        <title>MicrobeNet Type strains.</title>
        <authorList>
            <person name="Nicholson A.C."/>
        </authorList>
    </citation>
    <scope>NUCLEOTIDE SEQUENCE [LARGE SCALE GENOMIC DNA]</scope>
    <source>
        <strain evidence="4 5">DSM 45078</strain>
    </source>
</reference>
<dbReference type="Pfam" id="PF01965">
    <property type="entry name" value="DJ-1_PfpI"/>
    <property type="match status" value="1"/>
</dbReference>
<dbReference type="InterPro" id="IPR052158">
    <property type="entry name" value="INH-QAR"/>
</dbReference>
<dbReference type="InterPro" id="IPR002818">
    <property type="entry name" value="DJ-1/PfpI"/>
</dbReference>
<dbReference type="Pfam" id="PF12833">
    <property type="entry name" value="HTH_18"/>
    <property type="match status" value="1"/>
</dbReference>
<accession>A0A846X7J3</accession>
<dbReference type="InterPro" id="IPR009057">
    <property type="entry name" value="Homeodomain-like_sf"/>
</dbReference>
<protein>
    <submittedName>
        <fullName evidence="4">GlxA family transcriptional regulator</fullName>
    </submittedName>
</protein>